<keyword evidence="2" id="KW-1185">Reference proteome</keyword>
<dbReference type="EMBL" id="JACBZO010000001">
    <property type="protein sequence ID" value="NYI40959.1"/>
    <property type="molecule type" value="Genomic_DNA"/>
</dbReference>
<sequence>MRVGFSIVAGAVASVLMCFGFVVAHFERITAETAQWELADTDHMATVSIGNHSPDPGTACNRMPSLVCADAADLVTITENLDNAGEDWFFTANVIVKVLSAPDAEHPLPDAPLRIGLSLKAIKVYARSSGEAPMVAGRAPRAGDEIALNADLATQLGVDVGDTVLPKDRDPADTFAPLHFTVTGLTAIATTYIPFSTVAAGYPTFVIGSPYVVVSLPHSLRSLVSTISPPSAQSIGTAHPNLSRPSSRT</sequence>
<dbReference type="OrthoDB" id="9780560at2"/>
<organism evidence="1 2">
    <name type="scientific">Demequina lutea</name>
    <dbReference type="NCBI Taxonomy" id="431489"/>
    <lineage>
        <taxon>Bacteria</taxon>
        <taxon>Bacillati</taxon>
        <taxon>Actinomycetota</taxon>
        <taxon>Actinomycetes</taxon>
        <taxon>Micrococcales</taxon>
        <taxon>Demequinaceae</taxon>
        <taxon>Demequina</taxon>
    </lineage>
</organism>
<proteinExistence type="predicted"/>
<dbReference type="RefSeq" id="WP_062075926.1">
    <property type="nucleotide sequence ID" value="NZ_BBRC01000014.1"/>
</dbReference>
<reference evidence="1 2" key="1">
    <citation type="submission" date="2020-07" db="EMBL/GenBank/DDBJ databases">
        <title>Sequencing the genomes of 1000 actinobacteria strains.</title>
        <authorList>
            <person name="Klenk H.-P."/>
        </authorList>
    </citation>
    <scope>NUCLEOTIDE SEQUENCE [LARGE SCALE GENOMIC DNA]</scope>
    <source>
        <strain evidence="1 2">DSM 19970</strain>
    </source>
</reference>
<accession>A0A7Y9Z8U9</accession>
<evidence type="ECO:0000313" key="1">
    <source>
        <dbReference type="EMBL" id="NYI40959.1"/>
    </source>
</evidence>
<evidence type="ECO:0000313" key="2">
    <source>
        <dbReference type="Proteomes" id="UP000547973"/>
    </source>
</evidence>
<name>A0A7Y9Z8U9_9MICO</name>
<dbReference type="Proteomes" id="UP000547973">
    <property type="component" value="Unassembled WGS sequence"/>
</dbReference>
<comment type="caution">
    <text evidence="1">The sequence shown here is derived from an EMBL/GenBank/DDBJ whole genome shotgun (WGS) entry which is preliminary data.</text>
</comment>
<dbReference type="AlphaFoldDB" id="A0A7Y9Z8U9"/>
<gene>
    <name evidence="1" type="ORF">BKA03_001078</name>
</gene>
<protein>
    <submittedName>
        <fullName evidence="1">Uncharacterized protein</fullName>
    </submittedName>
</protein>